<dbReference type="InterPro" id="IPR037126">
    <property type="entry name" value="PdaC/RsiV-like_sf"/>
</dbReference>
<evidence type="ECO:0000313" key="3">
    <source>
        <dbReference type="Proteomes" id="UP000609849"/>
    </source>
</evidence>
<dbReference type="Pfam" id="PF11738">
    <property type="entry name" value="DUF3298"/>
    <property type="match status" value="1"/>
</dbReference>
<gene>
    <name evidence="2" type="ORF">H8923_03800</name>
</gene>
<reference evidence="2 3" key="1">
    <citation type="submission" date="2020-08" db="EMBL/GenBank/DDBJ databases">
        <authorList>
            <person name="Liu C."/>
            <person name="Sun Q."/>
        </authorList>
    </citation>
    <scope>NUCLEOTIDE SEQUENCE [LARGE SCALE GENOMIC DNA]</scope>
    <source>
        <strain evidence="2 3">NSJ-18</strain>
    </source>
</reference>
<dbReference type="EMBL" id="JACRWE010000002">
    <property type="protein sequence ID" value="MBC5995871.1"/>
    <property type="molecule type" value="Genomic_DNA"/>
</dbReference>
<protein>
    <submittedName>
        <fullName evidence="2">DUF3298 domain-containing protein</fullName>
    </submittedName>
</protein>
<accession>A0ABR7JMP3</accession>
<dbReference type="Proteomes" id="UP000609849">
    <property type="component" value="Unassembled WGS sequence"/>
</dbReference>
<evidence type="ECO:0000259" key="1">
    <source>
        <dbReference type="Pfam" id="PF11738"/>
    </source>
</evidence>
<comment type="caution">
    <text evidence="2">The sequence shown here is derived from an EMBL/GenBank/DDBJ whole genome shotgun (WGS) entry which is preliminary data.</text>
</comment>
<name>A0ABR7JMP3_9FIRM</name>
<proteinExistence type="predicted"/>
<dbReference type="Gene3D" id="3.90.640.20">
    <property type="entry name" value="Heat-shock cognate protein, ATPase"/>
    <property type="match status" value="1"/>
</dbReference>
<organism evidence="2 3">
    <name type="scientific">Romboutsia faecis</name>
    <dbReference type="NCBI Taxonomy" id="2764597"/>
    <lineage>
        <taxon>Bacteria</taxon>
        <taxon>Bacillati</taxon>
        <taxon>Bacillota</taxon>
        <taxon>Clostridia</taxon>
        <taxon>Peptostreptococcales</taxon>
        <taxon>Peptostreptococcaceae</taxon>
        <taxon>Romboutsia</taxon>
    </lineage>
</organism>
<dbReference type="InterPro" id="IPR021729">
    <property type="entry name" value="DUF3298"/>
</dbReference>
<keyword evidence="3" id="KW-1185">Reference proteome</keyword>
<evidence type="ECO:0000313" key="2">
    <source>
        <dbReference type="EMBL" id="MBC5995871.1"/>
    </source>
</evidence>
<feature type="domain" description="DUF3298" evidence="1">
    <location>
        <begin position="116"/>
        <end position="197"/>
    </location>
</feature>
<dbReference type="RefSeq" id="WP_172976672.1">
    <property type="nucleotide sequence ID" value="NZ_JACRWE010000002.1"/>
</dbReference>
<dbReference type="Gene3D" id="3.30.565.40">
    <property type="entry name" value="Fervidobacterium nodosum Rt17-B1 like"/>
    <property type="match status" value="1"/>
</dbReference>
<sequence length="214" mass="25593">MLIIENGIIEKEEKSVRYVLNYPIIKLLNKENNFMNFINKRIYEDVLCFKEVVQQILSEDESNILTNLLTEYTVTFNENNIISIPIEFNQFIGLYNISYINSYNYDFNLEKEIKLKDIFDKVIDYKKFLTNTIRLQLSGRLEYCEKEIEDELINIIHSIEIYEDQPFYLESDGLVICFSSYEMGNSITNILEFKIMYEDAIDYFSEYFISEVLF</sequence>